<dbReference type="Proteomes" id="UP000305948">
    <property type="component" value="Unassembled WGS sequence"/>
</dbReference>
<evidence type="ECO:0000259" key="2">
    <source>
        <dbReference type="Pfam" id="PF21666"/>
    </source>
</evidence>
<evidence type="ECO:0000313" key="3">
    <source>
        <dbReference type="EMBL" id="TFK53671.1"/>
    </source>
</evidence>
<organism evidence="3 4">
    <name type="scientific">Heliocybe sulcata</name>
    <dbReference type="NCBI Taxonomy" id="5364"/>
    <lineage>
        <taxon>Eukaryota</taxon>
        <taxon>Fungi</taxon>
        <taxon>Dikarya</taxon>
        <taxon>Basidiomycota</taxon>
        <taxon>Agaricomycotina</taxon>
        <taxon>Agaricomycetes</taxon>
        <taxon>Gloeophyllales</taxon>
        <taxon>Gloeophyllaceae</taxon>
        <taxon>Heliocybe</taxon>
    </lineage>
</organism>
<gene>
    <name evidence="3" type="ORF">OE88DRAFT_1655905</name>
</gene>
<dbReference type="InterPro" id="IPR049207">
    <property type="entry name" value="DUF4246_N"/>
</dbReference>
<proteinExistence type="predicted"/>
<accession>A0A5C3NJ88</accession>
<dbReference type="Pfam" id="PF14033">
    <property type="entry name" value="DUF4246"/>
    <property type="match status" value="1"/>
</dbReference>
<feature type="domain" description="DUF4246" evidence="2">
    <location>
        <begin position="8"/>
        <end position="55"/>
    </location>
</feature>
<dbReference type="Pfam" id="PF21666">
    <property type="entry name" value="DUF4246_N"/>
    <property type="match status" value="1"/>
</dbReference>
<dbReference type="OrthoDB" id="415532at2759"/>
<dbReference type="InterPro" id="IPR049192">
    <property type="entry name" value="DUF4246_C"/>
</dbReference>
<dbReference type="STRING" id="5364.A0A5C3NJ88"/>
<keyword evidence="4" id="KW-1185">Reference proteome</keyword>
<dbReference type="EMBL" id="ML213507">
    <property type="protein sequence ID" value="TFK53671.1"/>
    <property type="molecule type" value="Genomic_DNA"/>
</dbReference>
<dbReference type="InterPro" id="IPR025340">
    <property type="entry name" value="DUF4246"/>
</dbReference>
<dbReference type="PANTHER" id="PTHR33119">
    <property type="entry name" value="IFI3P"/>
    <property type="match status" value="1"/>
</dbReference>
<sequence length="591" mass="68109">MSLEDISFPNPFTSQGEIFTLLECRIRALAGQILEKPEWWRKVRDEEIISKWRQEFTEQDAELVKKVWPKLQEDYDESNDDNGDWNANKHWPHKKITPEQLNYLFGWLRWLADQRDAKTGIEMMHIRNVYQSYSLVSLHLRDALLKDALVLESVPEAEKDWHPGSNNQVLDLIHPSLHCFRIGKTLVNHSETGSLYVPTVKEYMDGRKDLRFNYTPTALRPSSISDQHQWLPTDFLVSEDGEVKCLSYINNLHPDSHKSLYSTITSILAKFVPLWDRVLSDVLAGQGPIIVVDPYSWYDNRSTPQPELEGFKQQHPKDENAATAAYCHAEEEWWNSRDPYVPEPDEFSPPDAEDRVNFTLRGRTIQVIVKMANIILTPEEPEYAGGSWHVEGMDNERIVATGIYYYDSSNVTESKLSFRHALGEGMDMPYDQGDRQGYIRAYGVNGNEGPLNQELGYVVTKEGKCLAFPNIWQHCVSPFKLDNPSRPGHRKILCFFLVDPTLKIHSTSVVPPQQYEWYMRELRRAPALKKLPVELFDIIAGLVKEDGSGTGGAITLDQAKAVREELMEERANFVVELNEEVYEMEFNMCEH</sequence>
<evidence type="ECO:0000313" key="4">
    <source>
        <dbReference type="Proteomes" id="UP000305948"/>
    </source>
</evidence>
<protein>
    <submittedName>
        <fullName evidence="3">Uncharacterized protein</fullName>
    </submittedName>
</protein>
<dbReference type="AlphaFoldDB" id="A0A5C3NJ88"/>
<dbReference type="PANTHER" id="PTHR33119:SF1">
    <property type="entry name" value="FE2OG DIOXYGENASE DOMAIN-CONTAINING PROTEIN"/>
    <property type="match status" value="1"/>
</dbReference>
<feature type="domain" description="DUF4246" evidence="1">
    <location>
        <begin position="101"/>
        <end position="520"/>
    </location>
</feature>
<name>A0A5C3NJ88_9AGAM</name>
<reference evidence="3 4" key="1">
    <citation type="journal article" date="2019" name="Nat. Ecol. Evol.">
        <title>Megaphylogeny resolves global patterns of mushroom evolution.</title>
        <authorList>
            <person name="Varga T."/>
            <person name="Krizsan K."/>
            <person name="Foldi C."/>
            <person name="Dima B."/>
            <person name="Sanchez-Garcia M."/>
            <person name="Sanchez-Ramirez S."/>
            <person name="Szollosi G.J."/>
            <person name="Szarkandi J.G."/>
            <person name="Papp V."/>
            <person name="Albert L."/>
            <person name="Andreopoulos W."/>
            <person name="Angelini C."/>
            <person name="Antonin V."/>
            <person name="Barry K.W."/>
            <person name="Bougher N.L."/>
            <person name="Buchanan P."/>
            <person name="Buyck B."/>
            <person name="Bense V."/>
            <person name="Catcheside P."/>
            <person name="Chovatia M."/>
            <person name="Cooper J."/>
            <person name="Damon W."/>
            <person name="Desjardin D."/>
            <person name="Finy P."/>
            <person name="Geml J."/>
            <person name="Haridas S."/>
            <person name="Hughes K."/>
            <person name="Justo A."/>
            <person name="Karasinski D."/>
            <person name="Kautmanova I."/>
            <person name="Kiss B."/>
            <person name="Kocsube S."/>
            <person name="Kotiranta H."/>
            <person name="LaButti K.M."/>
            <person name="Lechner B.E."/>
            <person name="Liimatainen K."/>
            <person name="Lipzen A."/>
            <person name="Lukacs Z."/>
            <person name="Mihaltcheva S."/>
            <person name="Morgado L.N."/>
            <person name="Niskanen T."/>
            <person name="Noordeloos M.E."/>
            <person name="Ohm R.A."/>
            <person name="Ortiz-Santana B."/>
            <person name="Ovrebo C."/>
            <person name="Racz N."/>
            <person name="Riley R."/>
            <person name="Savchenko A."/>
            <person name="Shiryaev A."/>
            <person name="Soop K."/>
            <person name="Spirin V."/>
            <person name="Szebenyi C."/>
            <person name="Tomsovsky M."/>
            <person name="Tulloss R.E."/>
            <person name="Uehling J."/>
            <person name="Grigoriev I.V."/>
            <person name="Vagvolgyi C."/>
            <person name="Papp T."/>
            <person name="Martin F.M."/>
            <person name="Miettinen O."/>
            <person name="Hibbett D.S."/>
            <person name="Nagy L.G."/>
        </authorList>
    </citation>
    <scope>NUCLEOTIDE SEQUENCE [LARGE SCALE GENOMIC DNA]</scope>
    <source>
        <strain evidence="3 4">OMC1185</strain>
    </source>
</reference>
<evidence type="ECO:0000259" key="1">
    <source>
        <dbReference type="Pfam" id="PF14033"/>
    </source>
</evidence>